<dbReference type="PROSITE" id="PS50011">
    <property type="entry name" value="PROTEIN_KINASE_DOM"/>
    <property type="match status" value="1"/>
</dbReference>
<keyword evidence="5 6" id="KW-0067">ATP-binding</keyword>
<keyword evidence="3 6" id="KW-0547">Nucleotide-binding</keyword>
<dbReference type="Gene3D" id="3.30.200.20">
    <property type="entry name" value="Phosphorylase Kinase, domain 1"/>
    <property type="match status" value="1"/>
</dbReference>
<keyword evidence="2" id="KW-0808">Transferase</keyword>
<dbReference type="SUPFAM" id="SSF56112">
    <property type="entry name" value="Protein kinase-like (PK-like)"/>
    <property type="match status" value="1"/>
</dbReference>
<protein>
    <recommendedName>
        <fullName evidence="7">Protein kinase domain-containing protein</fullName>
    </recommendedName>
</protein>
<dbReference type="Gene3D" id="1.10.510.10">
    <property type="entry name" value="Transferase(Phosphotransferase) domain 1"/>
    <property type="match status" value="1"/>
</dbReference>
<sequence>MLLSDRGDVHLNVSDGKILGHNINQVKLEELRLVDFWKLVTATNNFDEANKLGQGGFGSVYRGRLPGGQEIAVKRLSRASAQGLEEFMNEVVVISKLQHRNLVRLVGCCIEGDEKMLIYEYMPKKSLDALLFDRLRQETLDWKKRFSIIEGIGRDLNPKISDFGMARISGGNQDQANTIRVVGTYGYMSPEYAMQGRFSERSDVFSFGVLLLEIISGRRNTSFHHDEQSWCLLGYAWKLWNEHNIEALIDGSISEACFQEEILRCIHVGLLCVQEFVRDRPSISTVVSMLCSEIAHLPPPKQPAFTERQIARDTESSEHNQNNCSVDRASITTVQGR</sequence>
<keyword evidence="9" id="KW-1185">Reference proteome</keyword>
<name>A0ABY9CNQ7_VITVI</name>
<dbReference type="InterPro" id="IPR011009">
    <property type="entry name" value="Kinase-like_dom_sf"/>
</dbReference>
<accession>A0ABY9CNQ7</accession>
<keyword evidence="1" id="KW-0723">Serine/threonine-protein kinase</keyword>
<dbReference type="InterPro" id="IPR001245">
    <property type="entry name" value="Ser-Thr/Tyr_kinase_cat_dom"/>
</dbReference>
<evidence type="ECO:0000256" key="4">
    <source>
        <dbReference type="ARBA" id="ARBA00022777"/>
    </source>
</evidence>
<keyword evidence="4" id="KW-0418">Kinase</keyword>
<evidence type="ECO:0000256" key="3">
    <source>
        <dbReference type="ARBA" id="ARBA00022741"/>
    </source>
</evidence>
<evidence type="ECO:0000256" key="6">
    <source>
        <dbReference type="PROSITE-ProRule" id="PRU10141"/>
    </source>
</evidence>
<feature type="binding site" evidence="6">
    <location>
        <position position="74"/>
    </location>
    <ligand>
        <name>ATP</name>
        <dbReference type="ChEBI" id="CHEBI:30616"/>
    </ligand>
</feature>
<dbReference type="PANTHER" id="PTHR27002:SF1082">
    <property type="entry name" value="OS06G0693000 PROTEIN"/>
    <property type="match status" value="1"/>
</dbReference>
<evidence type="ECO:0000313" key="9">
    <source>
        <dbReference type="Proteomes" id="UP001227230"/>
    </source>
</evidence>
<gene>
    <name evidence="8" type="ORF">VitviT2T_014938</name>
</gene>
<evidence type="ECO:0000259" key="7">
    <source>
        <dbReference type="PROSITE" id="PS50011"/>
    </source>
</evidence>
<dbReference type="EMBL" id="CP126657">
    <property type="protein sequence ID" value="WJZ96232.1"/>
    <property type="molecule type" value="Genomic_DNA"/>
</dbReference>
<dbReference type="PANTHER" id="PTHR27002">
    <property type="entry name" value="RECEPTOR-LIKE SERINE/THREONINE-PROTEIN KINASE SD1-8"/>
    <property type="match status" value="1"/>
</dbReference>
<dbReference type="Pfam" id="PF11883">
    <property type="entry name" value="DUF3403"/>
    <property type="match status" value="1"/>
</dbReference>
<dbReference type="InterPro" id="IPR017441">
    <property type="entry name" value="Protein_kinase_ATP_BS"/>
</dbReference>
<dbReference type="PROSITE" id="PS00107">
    <property type="entry name" value="PROTEIN_KINASE_ATP"/>
    <property type="match status" value="1"/>
</dbReference>
<organism evidence="8 9">
    <name type="scientific">Vitis vinifera</name>
    <name type="common">Grape</name>
    <dbReference type="NCBI Taxonomy" id="29760"/>
    <lineage>
        <taxon>Eukaryota</taxon>
        <taxon>Viridiplantae</taxon>
        <taxon>Streptophyta</taxon>
        <taxon>Embryophyta</taxon>
        <taxon>Tracheophyta</taxon>
        <taxon>Spermatophyta</taxon>
        <taxon>Magnoliopsida</taxon>
        <taxon>eudicotyledons</taxon>
        <taxon>Gunneridae</taxon>
        <taxon>Pentapetalae</taxon>
        <taxon>rosids</taxon>
        <taxon>Vitales</taxon>
        <taxon>Vitaceae</taxon>
        <taxon>Viteae</taxon>
        <taxon>Vitis</taxon>
    </lineage>
</organism>
<reference evidence="8 9" key="1">
    <citation type="journal article" date="2023" name="Hortic Res">
        <title>The complete reference genome for grapevine (Vitis vinifera L.) genetics and breeding.</title>
        <authorList>
            <person name="Shi X."/>
            <person name="Cao S."/>
            <person name="Wang X."/>
            <person name="Huang S."/>
            <person name="Wang Y."/>
            <person name="Liu Z."/>
            <person name="Liu W."/>
            <person name="Leng X."/>
            <person name="Peng Y."/>
            <person name="Wang N."/>
            <person name="Wang Y."/>
            <person name="Ma Z."/>
            <person name="Xu X."/>
            <person name="Zhang F."/>
            <person name="Xue H."/>
            <person name="Zhong H."/>
            <person name="Wang Y."/>
            <person name="Zhang K."/>
            <person name="Velt A."/>
            <person name="Avia K."/>
            <person name="Holtgrawe D."/>
            <person name="Grimplet J."/>
            <person name="Matus J.T."/>
            <person name="Ware D."/>
            <person name="Wu X."/>
            <person name="Wang H."/>
            <person name="Liu C."/>
            <person name="Fang Y."/>
            <person name="Rustenholz C."/>
            <person name="Cheng Z."/>
            <person name="Xiao H."/>
            <person name="Zhou Y."/>
        </authorList>
    </citation>
    <scope>NUCLEOTIDE SEQUENCE [LARGE SCALE GENOMIC DNA]</scope>
    <source>
        <strain evidence="9">cv. Pinot noir / PN40024</strain>
        <tissue evidence="8">Leaf</tissue>
    </source>
</reference>
<dbReference type="Proteomes" id="UP001227230">
    <property type="component" value="Chromosome 10"/>
</dbReference>
<evidence type="ECO:0000256" key="5">
    <source>
        <dbReference type="ARBA" id="ARBA00022840"/>
    </source>
</evidence>
<evidence type="ECO:0000256" key="2">
    <source>
        <dbReference type="ARBA" id="ARBA00022679"/>
    </source>
</evidence>
<dbReference type="InterPro" id="IPR021820">
    <property type="entry name" value="S-locus_recpt_kinase_C"/>
</dbReference>
<proteinExistence type="predicted"/>
<dbReference type="InterPro" id="IPR000719">
    <property type="entry name" value="Prot_kinase_dom"/>
</dbReference>
<evidence type="ECO:0000256" key="1">
    <source>
        <dbReference type="ARBA" id="ARBA00022527"/>
    </source>
</evidence>
<dbReference type="Pfam" id="PF07714">
    <property type="entry name" value="PK_Tyr_Ser-Thr"/>
    <property type="match status" value="2"/>
</dbReference>
<feature type="domain" description="Protein kinase" evidence="7">
    <location>
        <begin position="46"/>
        <end position="305"/>
    </location>
</feature>
<evidence type="ECO:0000313" key="8">
    <source>
        <dbReference type="EMBL" id="WJZ96232.1"/>
    </source>
</evidence>